<dbReference type="Gene3D" id="1.25.40.10">
    <property type="entry name" value="Tetratricopeptide repeat domain"/>
    <property type="match status" value="3"/>
</dbReference>
<dbReference type="AlphaFoldDB" id="A0AAU7BS54"/>
<dbReference type="SMART" id="SM00028">
    <property type="entry name" value="TPR"/>
    <property type="match status" value="6"/>
</dbReference>
<evidence type="ECO:0000256" key="3">
    <source>
        <dbReference type="PROSITE-ProRule" id="PRU00339"/>
    </source>
</evidence>
<feature type="signal peptide" evidence="4">
    <location>
        <begin position="1"/>
        <end position="23"/>
    </location>
</feature>
<feature type="repeat" description="TPR" evidence="3">
    <location>
        <begin position="76"/>
        <end position="109"/>
    </location>
</feature>
<dbReference type="InterPro" id="IPR051012">
    <property type="entry name" value="CellSynth/LPSAsmb/PSIAsmb"/>
</dbReference>
<dbReference type="SUPFAM" id="SSF48452">
    <property type="entry name" value="TPR-like"/>
    <property type="match status" value="1"/>
</dbReference>
<accession>A0AAU7BS54</accession>
<feature type="chain" id="PRO_5043851285" description="Tetratricopeptide repeat protein" evidence="4">
    <location>
        <begin position="24"/>
        <end position="453"/>
    </location>
</feature>
<proteinExistence type="predicted"/>
<dbReference type="InterPro" id="IPR019734">
    <property type="entry name" value="TPR_rpt"/>
</dbReference>
<keyword evidence="4" id="KW-0732">Signal</keyword>
<reference evidence="5" key="1">
    <citation type="submission" date="2024-05" db="EMBL/GenBank/DDBJ databases">
        <title>Pontimicrobium maritimus sp. nov., isolated form sea water.</title>
        <authorList>
            <person name="Muhammad N."/>
            <person name="Vuong T.Q."/>
            <person name="Han H.L."/>
            <person name="Kim S.-G."/>
        </authorList>
    </citation>
    <scope>NUCLEOTIDE SEQUENCE</scope>
    <source>
        <strain evidence="5">SW4</strain>
    </source>
</reference>
<dbReference type="Pfam" id="PF13181">
    <property type="entry name" value="TPR_8"/>
    <property type="match status" value="2"/>
</dbReference>
<dbReference type="PANTHER" id="PTHR45586:SF15">
    <property type="entry name" value="TPR REPEAT-CONTAINING PROTEIN YPIA"/>
    <property type="match status" value="1"/>
</dbReference>
<evidence type="ECO:0000256" key="4">
    <source>
        <dbReference type="SAM" id="SignalP"/>
    </source>
</evidence>
<protein>
    <recommendedName>
        <fullName evidence="6">Tetratricopeptide repeat protein</fullName>
    </recommendedName>
</protein>
<dbReference type="EMBL" id="CP157199">
    <property type="protein sequence ID" value="XBG60953.1"/>
    <property type="molecule type" value="Genomic_DNA"/>
</dbReference>
<keyword evidence="1" id="KW-0677">Repeat</keyword>
<evidence type="ECO:0000256" key="2">
    <source>
        <dbReference type="ARBA" id="ARBA00022803"/>
    </source>
</evidence>
<evidence type="ECO:0000313" key="5">
    <source>
        <dbReference type="EMBL" id="XBG60953.1"/>
    </source>
</evidence>
<dbReference type="PANTHER" id="PTHR45586">
    <property type="entry name" value="TPR REPEAT-CONTAINING PROTEIN PA4667"/>
    <property type="match status" value="1"/>
</dbReference>
<keyword evidence="2 3" id="KW-0802">TPR repeat</keyword>
<feature type="repeat" description="TPR" evidence="3">
    <location>
        <begin position="314"/>
        <end position="347"/>
    </location>
</feature>
<organism evidence="5">
    <name type="scientific">Pontimicrobium sp. SW4</name>
    <dbReference type="NCBI Taxonomy" id="3153519"/>
    <lineage>
        <taxon>Bacteria</taxon>
        <taxon>Pseudomonadati</taxon>
        <taxon>Bacteroidota</taxon>
        <taxon>Flavobacteriia</taxon>
        <taxon>Flavobacteriales</taxon>
        <taxon>Flavobacteriaceae</taxon>
        <taxon>Pontimicrobium</taxon>
    </lineage>
</organism>
<evidence type="ECO:0008006" key="6">
    <source>
        <dbReference type="Google" id="ProtNLM"/>
    </source>
</evidence>
<dbReference type="RefSeq" id="WP_347923180.1">
    <property type="nucleotide sequence ID" value="NZ_CP157199.1"/>
</dbReference>
<dbReference type="InterPro" id="IPR011990">
    <property type="entry name" value="TPR-like_helical_dom_sf"/>
</dbReference>
<name>A0AAU7BS54_9FLAO</name>
<evidence type="ECO:0000256" key="1">
    <source>
        <dbReference type="ARBA" id="ARBA00022737"/>
    </source>
</evidence>
<sequence>MKLKTQILLLILGIIFIPQTLFAQVDFNKTSDDDLGNFEDEFQEHFYEALKQKGIENYDRAVKSLLKCLELDDSKAVIYFELGKNYALLKNFGAAEDALKKAIDKESDNVWFLDELYGVYYQLDDYNKALKTVKQLVKFHPDYKEDLVSLYIKNKKYKDALKTLDELDKDYGVSERRDFMRNQIYNATGGDKERIENLEERVAKNPDNEALYLRLIYRYSELGNQEKAFNTAKELLKNKPNSHTVHLALYKFYLADNNAKEAINSMKIVLTSAKIKPDAKTKVLNDFVSFVKNNPEYENDLLEVTTMVTDDKNGKSNIELAQYYLQKGNKEMALKYYEMALNKDSENFEVIKNTILLYIDSKQHQKVIDLATKALDVFPSQPIIYLANGVAFNHLNRPKDAIETLEIGVDYVIDNAQMEIDFYKQLSTAYRMINNITKANAFSKKAENVLIKQ</sequence>
<dbReference type="PROSITE" id="PS50005">
    <property type="entry name" value="TPR"/>
    <property type="match status" value="2"/>
</dbReference>
<gene>
    <name evidence="5" type="ORF">ABGB03_13915</name>
</gene>
<dbReference type="SUPFAM" id="SSF81901">
    <property type="entry name" value="HCP-like"/>
    <property type="match status" value="1"/>
</dbReference>